<keyword evidence="1" id="KW-0472">Membrane</keyword>
<keyword evidence="1" id="KW-1133">Transmembrane helix</keyword>
<evidence type="ECO:0000313" key="2">
    <source>
        <dbReference type="EMBL" id="MCI48241.1"/>
    </source>
</evidence>
<accession>A0A392SH89</accession>
<evidence type="ECO:0000313" key="3">
    <source>
        <dbReference type="Proteomes" id="UP000265520"/>
    </source>
</evidence>
<name>A0A392SH89_9FABA</name>
<keyword evidence="1" id="KW-0812">Transmembrane</keyword>
<evidence type="ECO:0000256" key="1">
    <source>
        <dbReference type="SAM" id="Phobius"/>
    </source>
</evidence>
<feature type="non-terminal residue" evidence="2">
    <location>
        <position position="1"/>
    </location>
</feature>
<dbReference type="Proteomes" id="UP000265520">
    <property type="component" value="Unassembled WGS sequence"/>
</dbReference>
<protein>
    <submittedName>
        <fullName evidence="2">Uncharacterized protein</fullName>
    </submittedName>
</protein>
<dbReference type="EMBL" id="LXQA010383501">
    <property type="protein sequence ID" value="MCI48241.1"/>
    <property type="molecule type" value="Genomic_DNA"/>
</dbReference>
<reference evidence="2 3" key="1">
    <citation type="journal article" date="2018" name="Front. Plant Sci.">
        <title>Red Clover (Trifolium pratense) and Zigzag Clover (T. medium) - A Picture of Genomic Similarities and Differences.</title>
        <authorList>
            <person name="Dluhosova J."/>
            <person name="Istvanek J."/>
            <person name="Nedelnik J."/>
            <person name="Repkova J."/>
        </authorList>
    </citation>
    <scope>NUCLEOTIDE SEQUENCE [LARGE SCALE GENOMIC DNA]</scope>
    <source>
        <strain evidence="3">cv. 10/8</strain>
        <tissue evidence="2">Leaf</tissue>
    </source>
</reference>
<proteinExistence type="predicted"/>
<dbReference type="AlphaFoldDB" id="A0A392SH89"/>
<sequence length="47" mass="5418">QDGQRWCDEDAVSPPHHLFQIGAVFVFYVHLFGDRRRRLVVAVSGHV</sequence>
<feature type="transmembrane region" description="Helical" evidence="1">
    <location>
        <begin position="16"/>
        <end position="33"/>
    </location>
</feature>
<organism evidence="2 3">
    <name type="scientific">Trifolium medium</name>
    <dbReference type="NCBI Taxonomy" id="97028"/>
    <lineage>
        <taxon>Eukaryota</taxon>
        <taxon>Viridiplantae</taxon>
        <taxon>Streptophyta</taxon>
        <taxon>Embryophyta</taxon>
        <taxon>Tracheophyta</taxon>
        <taxon>Spermatophyta</taxon>
        <taxon>Magnoliopsida</taxon>
        <taxon>eudicotyledons</taxon>
        <taxon>Gunneridae</taxon>
        <taxon>Pentapetalae</taxon>
        <taxon>rosids</taxon>
        <taxon>fabids</taxon>
        <taxon>Fabales</taxon>
        <taxon>Fabaceae</taxon>
        <taxon>Papilionoideae</taxon>
        <taxon>50 kb inversion clade</taxon>
        <taxon>NPAAA clade</taxon>
        <taxon>Hologalegina</taxon>
        <taxon>IRL clade</taxon>
        <taxon>Trifolieae</taxon>
        <taxon>Trifolium</taxon>
    </lineage>
</organism>
<comment type="caution">
    <text evidence="2">The sequence shown here is derived from an EMBL/GenBank/DDBJ whole genome shotgun (WGS) entry which is preliminary data.</text>
</comment>
<keyword evidence="3" id="KW-1185">Reference proteome</keyword>